<evidence type="ECO:0000259" key="3">
    <source>
        <dbReference type="Pfam" id="PF17806"/>
    </source>
</evidence>
<dbReference type="RefSeq" id="WP_418159595.1">
    <property type="nucleotide sequence ID" value="NZ_JBBLZC010000010.1"/>
</dbReference>
<dbReference type="InterPro" id="IPR041854">
    <property type="entry name" value="BFD-like_2Fe2S-bd_dom_sf"/>
</dbReference>
<dbReference type="SUPFAM" id="SSF51905">
    <property type="entry name" value="FAD/NAD(P)-binding domain"/>
    <property type="match status" value="1"/>
</dbReference>
<dbReference type="PANTHER" id="PTHR42949:SF3">
    <property type="entry name" value="ANAEROBIC GLYCEROL-3-PHOSPHATE DEHYDROGENASE SUBUNIT B"/>
    <property type="match status" value="1"/>
</dbReference>
<evidence type="ECO:0000313" key="5">
    <source>
        <dbReference type="Proteomes" id="UP001375743"/>
    </source>
</evidence>
<dbReference type="Gene3D" id="1.10.10.1100">
    <property type="entry name" value="BFD-like [2Fe-2S]-binding domain"/>
    <property type="match status" value="1"/>
</dbReference>
<dbReference type="Pfam" id="PF17806">
    <property type="entry name" value="SO_alpha_A3"/>
    <property type="match status" value="1"/>
</dbReference>
<dbReference type="Gene3D" id="3.50.50.60">
    <property type="entry name" value="FAD/NAD(P)-binding domain"/>
    <property type="match status" value="2"/>
</dbReference>
<evidence type="ECO:0000313" key="4">
    <source>
        <dbReference type="EMBL" id="MEK0083746.1"/>
    </source>
</evidence>
<feature type="domain" description="SoxA A3" evidence="3">
    <location>
        <begin position="451"/>
        <end position="506"/>
    </location>
</feature>
<dbReference type="PRINTS" id="PR00411">
    <property type="entry name" value="PNDRDTASEI"/>
</dbReference>
<keyword evidence="1" id="KW-0560">Oxidoreductase</keyword>
<reference evidence="4 5" key="1">
    <citation type="submission" date="2024-01" db="EMBL/GenBank/DDBJ databases">
        <title>Multi-omics insights into the function and evolution of sodium benzoate biodegradation pathways in Benzoatithermus flavus gen. nov., sp. nov. from hot spring.</title>
        <authorList>
            <person name="Hu C.-J."/>
            <person name="Li W.-J."/>
        </authorList>
    </citation>
    <scope>NUCLEOTIDE SEQUENCE [LARGE SCALE GENOMIC DNA]</scope>
    <source>
        <strain evidence="4 5">SYSU G07066</strain>
    </source>
</reference>
<dbReference type="InterPro" id="IPR051691">
    <property type="entry name" value="Metab_Enz_Cyan_OpOx_G3PDH"/>
</dbReference>
<protein>
    <submittedName>
        <fullName evidence="4">FAD-dependent oxidoreductase</fullName>
    </submittedName>
</protein>
<accession>A0ABU8XS88</accession>
<proteinExistence type="predicted"/>
<dbReference type="Pfam" id="PF07992">
    <property type="entry name" value="Pyr_redox_2"/>
    <property type="match status" value="1"/>
</dbReference>
<dbReference type="EMBL" id="JBBLZC010000010">
    <property type="protein sequence ID" value="MEK0083746.1"/>
    <property type="molecule type" value="Genomic_DNA"/>
</dbReference>
<comment type="caution">
    <text evidence="4">The sequence shown here is derived from an EMBL/GenBank/DDBJ whole genome shotgun (WGS) entry which is preliminary data.</text>
</comment>
<dbReference type="InterPro" id="IPR036188">
    <property type="entry name" value="FAD/NAD-bd_sf"/>
</dbReference>
<dbReference type="PRINTS" id="PR00368">
    <property type="entry name" value="FADPNR"/>
</dbReference>
<organism evidence="4 5">
    <name type="scientific">Benzoatithermus flavus</name>
    <dbReference type="NCBI Taxonomy" id="3108223"/>
    <lineage>
        <taxon>Bacteria</taxon>
        <taxon>Pseudomonadati</taxon>
        <taxon>Pseudomonadota</taxon>
        <taxon>Alphaproteobacteria</taxon>
        <taxon>Geminicoccales</taxon>
        <taxon>Geminicoccaceae</taxon>
        <taxon>Benzoatithermus</taxon>
    </lineage>
</organism>
<dbReference type="InterPro" id="IPR023753">
    <property type="entry name" value="FAD/NAD-binding_dom"/>
</dbReference>
<sequence length="543" mass="56315">MTTRPPQDPHSVAGKPFPVERHVQVLVVGAGPAGLAAAMEARASGLTTLLVDEHPLDPALFGLDVPFHFGGTAGAATRNHGRMLERVAASMPELERAFELGVEVELGVTAWGLFARAPGTCWLPPLAAGLADRERSWHVTCDRAILALGRRDTGLAFPGWEQPGVVGAAALRCLLERYDAFEGGRLLVLGSDVDALLTARLALDRGLEVAGIVEIAPAPVGPESLVAELAAAGVPILACTMVKAATADGTGRVASAVLTALGADGGPVFGSERSIACDTIVLATGAVPVIDLMGAMHLAFRFEGSAGGWVPVADEAGRTSHPAVHAVGDCAGLSETKSRDPGIARAEGRIAARAVARALGAAAGEDDADLARVRAARAMAGPDLAGRRRAWLEASLAVSGADTFLCLCEEVSCREVAEVRAPRYLTPDPARVGGPGALARLSPERAAADPDHVKRLTRAGMGVCQGRRCREQVAALLAREGGVGLEAIPPAIYRAPVRPLPLEVLARLPESPEVAEGWDVWFGIPSQWVPPWELTPAEGGAEP</sequence>
<evidence type="ECO:0000259" key="2">
    <source>
        <dbReference type="Pfam" id="PF07992"/>
    </source>
</evidence>
<dbReference type="InterPro" id="IPR041117">
    <property type="entry name" value="SoxA_A3"/>
</dbReference>
<feature type="domain" description="FAD/NAD(P)-binding" evidence="2">
    <location>
        <begin position="24"/>
        <end position="338"/>
    </location>
</feature>
<dbReference type="PANTHER" id="PTHR42949">
    <property type="entry name" value="ANAEROBIC GLYCEROL-3-PHOSPHATE DEHYDROGENASE SUBUNIT B"/>
    <property type="match status" value="1"/>
</dbReference>
<name>A0ABU8XS88_9PROT</name>
<keyword evidence="5" id="KW-1185">Reference proteome</keyword>
<evidence type="ECO:0000256" key="1">
    <source>
        <dbReference type="ARBA" id="ARBA00023002"/>
    </source>
</evidence>
<dbReference type="Proteomes" id="UP001375743">
    <property type="component" value="Unassembled WGS sequence"/>
</dbReference>
<gene>
    <name evidence="4" type="ORF">U1T56_11330</name>
</gene>